<dbReference type="Gene3D" id="2.30.30.90">
    <property type="match status" value="1"/>
</dbReference>
<dbReference type="InterPro" id="IPR007167">
    <property type="entry name" value="Fe-transptr_FeoA-like"/>
</dbReference>
<dbReference type="PANTHER" id="PTHR43151:SF2">
    <property type="entry name" value="FE(2+) TRANSPORT PROTEIN A-RELATED"/>
    <property type="match status" value="1"/>
</dbReference>
<protein>
    <submittedName>
        <fullName evidence="3">FeoA family protein</fullName>
    </submittedName>
</protein>
<dbReference type="InterPro" id="IPR053184">
    <property type="entry name" value="FeoA-like"/>
</dbReference>
<evidence type="ECO:0000259" key="2">
    <source>
        <dbReference type="SMART" id="SM00899"/>
    </source>
</evidence>
<dbReference type="PANTHER" id="PTHR43151">
    <property type="entry name" value="FEOA FAMILY PROTEIN"/>
    <property type="match status" value="1"/>
</dbReference>
<evidence type="ECO:0000313" key="4">
    <source>
        <dbReference type="Proteomes" id="UP001431776"/>
    </source>
</evidence>
<name>A0AAW6TPB0_9BACT</name>
<dbReference type="InterPro" id="IPR038157">
    <property type="entry name" value="FeoA_core_dom"/>
</dbReference>
<dbReference type="SMART" id="SM00899">
    <property type="entry name" value="FeoA"/>
    <property type="match status" value="1"/>
</dbReference>
<gene>
    <name evidence="3" type="ORF">QJ522_00410</name>
</gene>
<feature type="domain" description="Ferrous iron transporter FeoA-like" evidence="2">
    <location>
        <begin position="13"/>
        <end position="83"/>
    </location>
</feature>
<dbReference type="InterPro" id="IPR008988">
    <property type="entry name" value="Transcriptional_repressor_C"/>
</dbReference>
<dbReference type="GO" id="GO:0046914">
    <property type="term" value="F:transition metal ion binding"/>
    <property type="evidence" value="ECO:0007669"/>
    <property type="project" value="InterPro"/>
</dbReference>
<sequence>MSEAVRVQEKPPQPLSTAKAGQTVRVVRIDAGRGLNSRLASMGLVASAELKVVSNGHPGPFVLIVKDAKVVLGRGVAQKILVR</sequence>
<organism evidence="3 4">
    <name type="scientific">Anaerobaca lacustris</name>
    <dbReference type="NCBI Taxonomy" id="3044600"/>
    <lineage>
        <taxon>Bacteria</taxon>
        <taxon>Pseudomonadati</taxon>
        <taxon>Planctomycetota</taxon>
        <taxon>Phycisphaerae</taxon>
        <taxon>Sedimentisphaerales</taxon>
        <taxon>Anaerobacaceae</taxon>
        <taxon>Anaerobaca</taxon>
    </lineage>
</organism>
<evidence type="ECO:0000313" key="3">
    <source>
        <dbReference type="EMBL" id="MDI6447488.1"/>
    </source>
</evidence>
<reference evidence="3" key="1">
    <citation type="submission" date="2023-05" db="EMBL/GenBank/DDBJ databases">
        <title>Anaerotaeda fermentans gen. nov., sp. nov., a novel anaerobic planctomycete of the new family within the order Sedimentisphaerales isolated from Taman Peninsula, Russia.</title>
        <authorList>
            <person name="Khomyakova M.A."/>
            <person name="Merkel A.Y."/>
            <person name="Slobodkin A.I."/>
        </authorList>
    </citation>
    <scope>NUCLEOTIDE SEQUENCE</scope>
    <source>
        <strain evidence="3">M17dextr</strain>
    </source>
</reference>
<dbReference type="EMBL" id="JASCXX010000001">
    <property type="protein sequence ID" value="MDI6447488.1"/>
    <property type="molecule type" value="Genomic_DNA"/>
</dbReference>
<keyword evidence="4" id="KW-1185">Reference proteome</keyword>
<dbReference type="Pfam" id="PF04023">
    <property type="entry name" value="FeoA"/>
    <property type="match status" value="1"/>
</dbReference>
<keyword evidence="1" id="KW-0408">Iron</keyword>
<comment type="caution">
    <text evidence="3">The sequence shown here is derived from an EMBL/GenBank/DDBJ whole genome shotgun (WGS) entry which is preliminary data.</text>
</comment>
<accession>A0AAW6TPB0</accession>
<dbReference type="Proteomes" id="UP001431776">
    <property type="component" value="Unassembled WGS sequence"/>
</dbReference>
<dbReference type="AlphaFoldDB" id="A0AAW6TPB0"/>
<dbReference type="SUPFAM" id="SSF50037">
    <property type="entry name" value="C-terminal domain of transcriptional repressors"/>
    <property type="match status" value="1"/>
</dbReference>
<proteinExistence type="predicted"/>
<dbReference type="RefSeq" id="WP_349242898.1">
    <property type="nucleotide sequence ID" value="NZ_JASCXX010000001.1"/>
</dbReference>
<evidence type="ECO:0000256" key="1">
    <source>
        <dbReference type="ARBA" id="ARBA00023004"/>
    </source>
</evidence>